<dbReference type="Gene3D" id="3.40.50.300">
    <property type="entry name" value="P-loop containing nucleotide triphosphate hydrolases"/>
    <property type="match status" value="2"/>
</dbReference>
<keyword evidence="2" id="KW-0347">Helicase</keyword>
<dbReference type="InterPro" id="IPR001650">
    <property type="entry name" value="Helicase_C-like"/>
</dbReference>
<proteinExistence type="predicted"/>
<organism evidence="2 3">
    <name type="scientific">Vibrio artabrorum</name>
    <dbReference type="NCBI Taxonomy" id="446374"/>
    <lineage>
        <taxon>Bacteria</taxon>
        <taxon>Pseudomonadati</taxon>
        <taxon>Pseudomonadota</taxon>
        <taxon>Gammaproteobacteria</taxon>
        <taxon>Vibrionales</taxon>
        <taxon>Vibrionaceae</taxon>
        <taxon>Vibrio</taxon>
    </lineage>
</organism>
<dbReference type="InterPro" id="IPR027417">
    <property type="entry name" value="P-loop_NTPase"/>
</dbReference>
<comment type="caution">
    <text evidence="2">The sequence shown here is derived from an EMBL/GenBank/DDBJ whole genome shotgun (WGS) entry which is preliminary data.</text>
</comment>
<dbReference type="InterPro" id="IPR006935">
    <property type="entry name" value="Helicase/UvrB_N"/>
</dbReference>
<dbReference type="Pfam" id="PF04851">
    <property type="entry name" value="ResIII"/>
    <property type="match status" value="1"/>
</dbReference>
<accession>A0ABT8CLT9</accession>
<dbReference type="Pfam" id="PF00271">
    <property type="entry name" value="Helicase_C"/>
    <property type="match status" value="1"/>
</dbReference>
<dbReference type="InterPro" id="IPR050742">
    <property type="entry name" value="Helicase_Restrict-Modif_Enz"/>
</dbReference>
<keyword evidence="3" id="KW-1185">Reference proteome</keyword>
<dbReference type="Proteomes" id="UP001223712">
    <property type="component" value="Unassembled WGS sequence"/>
</dbReference>
<name>A0ABT8CLT9_9VIBR</name>
<gene>
    <name evidence="2" type="ORF">QWY96_16500</name>
</gene>
<sequence length="459" mass="50999">MLRGWQSECSDRALEKYQSNGSYFFCQATPGAGKTILAANIASRLLQSDMVDLVLCFSPSLTVSDGIKRTFSSILNCTFNGGMGAIGQSLTYQSIQFLNDEFWQTLRNHRVFVVFDEIHHCSGSEVENANIWGQQVLTKIQGLATFTLALSGTPWRSDSLPIAMGEYSNPDGQLLVDYQYTLKQAIADGVCRTPKIVLVDNEHLSVSSSEKVESFSSILEMLKQTKASYQSVIHNQDAMEYLLGLGCERLEKVRISSPNAGGLIVAASVQHAQTIKEILSQKFGQTVSIVTYRHEEPLAEIERYRQSDAQWIVSVGMISEGTDIPRLQVCCHMSSVKTELYFRQVLGRILRVNNTINQQAWLFTFAEQSLIEFSERIEQDIPESCLYVSMGKPIETEFSDRGNSLSVALPLESQNSGRTTVSWESGTDSSNSLNGTLGTFDELRLGAFKQRVISAFSSM</sequence>
<keyword evidence="2" id="KW-0067">ATP-binding</keyword>
<keyword evidence="2" id="KW-0547">Nucleotide-binding</keyword>
<dbReference type="SMART" id="SM00487">
    <property type="entry name" value="DEXDc"/>
    <property type="match status" value="1"/>
</dbReference>
<feature type="domain" description="Helicase ATP-binding" evidence="1">
    <location>
        <begin position="2"/>
        <end position="185"/>
    </location>
</feature>
<protein>
    <submittedName>
        <fullName evidence="2">DEAD/DEAH box helicase family protein</fullName>
    </submittedName>
</protein>
<evidence type="ECO:0000313" key="2">
    <source>
        <dbReference type="EMBL" id="MDN3702095.1"/>
    </source>
</evidence>
<reference evidence="3" key="1">
    <citation type="journal article" date="2019" name="Int. J. Syst. Evol. Microbiol.">
        <title>The Global Catalogue of Microorganisms (GCM) 10K type strain sequencing project: providing services to taxonomists for standard genome sequencing and annotation.</title>
        <authorList>
            <consortium name="The Broad Institute Genomics Platform"/>
            <consortium name="The Broad Institute Genome Sequencing Center for Infectious Disease"/>
            <person name="Wu L."/>
            <person name="Ma J."/>
        </authorList>
    </citation>
    <scope>NUCLEOTIDE SEQUENCE [LARGE SCALE GENOMIC DNA]</scope>
    <source>
        <strain evidence="3">CECT 7226</strain>
    </source>
</reference>
<dbReference type="RefSeq" id="WP_261840044.1">
    <property type="nucleotide sequence ID" value="NZ_AP025459.1"/>
</dbReference>
<dbReference type="SUPFAM" id="SSF52540">
    <property type="entry name" value="P-loop containing nucleoside triphosphate hydrolases"/>
    <property type="match status" value="1"/>
</dbReference>
<dbReference type="EMBL" id="JAUFQY010000002">
    <property type="protein sequence ID" value="MDN3702095.1"/>
    <property type="molecule type" value="Genomic_DNA"/>
</dbReference>
<dbReference type="InterPro" id="IPR014001">
    <property type="entry name" value="Helicase_ATP-bd"/>
</dbReference>
<dbReference type="PANTHER" id="PTHR47396:SF1">
    <property type="entry name" value="ATP-DEPENDENT HELICASE IRC3-RELATED"/>
    <property type="match status" value="1"/>
</dbReference>
<keyword evidence="2" id="KW-0378">Hydrolase</keyword>
<dbReference type="PANTHER" id="PTHR47396">
    <property type="entry name" value="TYPE I RESTRICTION ENZYME ECOKI R PROTEIN"/>
    <property type="match status" value="1"/>
</dbReference>
<evidence type="ECO:0000313" key="3">
    <source>
        <dbReference type="Proteomes" id="UP001223712"/>
    </source>
</evidence>
<evidence type="ECO:0000259" key="1">
    <source>
        <dbReference type="SMART" id="SM00487"/>
    </source>
</evidence>
<dbReference type="GO" id="GO:0004386">
    <property type="term" value="F:helicase activity"/>
    <property type="evidence" value="ECO:0007669"/>
    <property type="project" value="UniProtKB-KW"/>
</dbReference>